<sequence>MSDLLSSSTQRLTRQKESTLRGSYIIDDSQRLRRHQKLLETLEQDNFQEDPLAQLDSHSPHSSTLQGASSRLSKGLVLEDENNSLTPADSTTTPSQRGPKRRKLQLKYDVFKTRFRKNLQTLLDEEQKLSTDDSKINYFSIQAQPSRYPPVKLCSKMSQTHTILLLQSTTKLDSRTYSDYETVDECLDGICKVFEEHLKKRNPMSPSITYDISELFDFIDQLADLSCLCLQKATGTYKPHNKEWIKQEIFQLLRKQAAGAK</sequence>
<comment type="similarity">
    <text evidence="1">Belongs to the E(R) family.</text>
</comment>
<feature type="compositionally biased region" description="Polar residues" evidence="2">
    <location>
        <begin position="83"/>
        <end position="96"/>
    </location>
</feature>
<evidence type="ECO:0000256" key="2">
    <source>
        <dbReference type="SAM" id="MobiDB-lite"/>
    </source>
</evidence>
<proteinExistence type="inferred from homology"/>
<evidence type="ECO:0000313" key="5">
    <source>
        <dbReference type="Proteomes" id="UP000663829"/>
    </source>
</evidence>
<dbReference type="PROSITE" id="PS01290">
    <property type="entry name" value="ER"/>
    <property type="match status" value="1"/>
</dbReference>
<evidence type="ECO:0000256" key="1">
    <source>
        <dbReference type="ARBA" id="ARBA00007491"/>
    </source>
</evidence>
<dbReference type="PANTHER" id="PTHR12373">
    <property type="entry name" value="ENHANCER OF RUDIMENTARY ERH"/>
    <property type="match status" value="1"/>
</dbReference>
<feature type="compositionally biased region" description="Polar residues" evidence="2">
    <location>
        <begin position="56"/>
        <end position="71"/>
    </location>
</feature>
<dbReference type="Proteomes" id="UP000663829">
    <property type="component" value="Unassembled WGS sequence"/>
</dbReference>
<dbReference type="PANTHER" id="PTHR12373:SF0">
    <property type="entry name" value="ENHANCER OF RUDIMENTARY HOMOLOG"/>
    <property type="match status" value="1"/>
</dbReference>
<organism evidence="3 5">
    <name type="scientific">Didymodactylos carnosus</name>
    <dbReference type="NCBI Taxonomy" id="1234261"/>
    <lineage>
        <taxon>Eukaryota</taxon>
        <taxon>Metazoa</taxon>
        <taxon>Spiralia</taxon>
        <taxon>Gnathifera</taxon>
        <taxon>Rotifera</taxon>
        <taxon>Eurotatoria</taxon>
        <taxon>Bdelloidea</taxon>
        <taxon>Philodinida</taxon>
        <taxon>Philodinidae</taxon>
        <taxon>Didymodactylos</taxon>
    </lineage>
</organism>
<dbReference type="Pfam" id="PF01133">
    <property type="entry name" value="ER"/>
    <property type="match status" value="1"/>
</dbReference>
<evidence type="ECO:0000313" key="3">
    <source>
        <dbReference type="EMBL" id="CAF0952441.1"/>
    </source>
</evidence>
<accession>A0A814DFP8</accession>
<dbReference type="OrthoDB" id="74807at2759"/>
<dbReference type="EMBL" id="CAJNOQ010002333">
    <property type="protein sequence ID" value="CAF0952441.1"/>
    <property type="molecule type" value="Genomic_DNA"/>
</dbReference>
<dbReference type="AlphaFoldDB" id="A0A814DFP8"/>
<evidence type="ECO:0000313" key="4">
    <source>
        <dbReference type="EMBL" id="CAF3728017.1"/>
    </source>
</evidence>
<name>A0A814DFP8_9BILA</name>
<dbReference type="Gene3D" id="3.30.2260.10">
    <property type="entry name" value="Enhancer of rudimentary"/>
    <property type="match status" value="1"/>
</dbReference>
<comment type="caution">
    <text evidence="3">The sequence shown here is derived from an EMBL/GenBank/DDBJ whole genome shotgun (WGS) entry which is preliminary data.</text>
</comment>
<feature type="region of interest" description="Disordered" evidence="2">
    <location>
        <begin position="80"/>
        <end position="103"/>
    </location>
</feature>
<dbReference type="SUPFAM" id="SSF143875">
    <property type="entry name" value="ERH-like"/>
    <property type="match status" value="1"/>
</dbReference>
<dbReference type="EMBL" id="CAJOBC010002332">
    <property type="protein sequence ID" value="CAF3728017.1"/>
    <property type="molecule type" value="Genomic_DNA"/>
</dbReference>
<gene>
    <name evidence="3" type="ORF">GPM918_LOCUS11320</name>
    <name evidence="4" type="ORF">SRO942_LOCUS11319</name>
</gene>
<protein>
    <recommendedName>
        <fullName evidence="6">Enhancer of rudimentary homolog</fullName>
    </recommendedName>
</protein>
<dbReference type="Proteomes" id="UP000681722">
    <property type="component" value="Unassembled WGS sequence"/>
</dbReference>
<reference evidence="3" key="1">
    <citation type="submission" date="2021-02" db="EMBL/GenBank/DDBJ databases">
        <authorList>
            <person name="Nowell W R."/>
        </authorList>
    </citation>
    <scope>NUCLEOTIDE SEQUENCE</scope>
</reference>
<dbReference type="InterPro" id="IPR035912">
    <property type="entry name" value="EHR_sf"/>
</dbReference>
<dbReference type="InterPro" id="IPR000781">
    <property type="entry name" value="ERH"/>
</dbReference>
<evidence type="ECO:0008006" key="6">
    <source>
        <dbReference type="Google" id="ProtNLM"/>
    </source>
</evidence>
<keyword evidence="5" id="KW-1185">Reference proteome</keyword>
<feature type="region of interest" description="Disordered" evidence="2">
    <location>
        <begin position="52"/>
        <end position="71"/>
    </location>
</feature>